<proteinExistence type="predicted"/>
<dbReference type="InterPro" id="IPR036388">
    <property type="entry name" value="WH-like_DNA-bd_sf"/>
</dbReference>
<evidence type="ECO:0000259" key="1">
    <source>
        <dbReference type="Pfam" id="PF14502"/>
    </source>
</evidence>
<name>A0ABS5YZA5_9ACTN</name>
<organism evidence="3 4">
    <name type="scientific">Paractinoplanes bogorensis</name>
    <dbReference type="NCBI Taxonomy" id="1610840"/>
    <lineage>
        <taxon>Bacteria</taxon>
        <taxon>Bacillati</taxon>
        <taxon>Actinomycetota</taxon>
        <taxon>Actinomycetes</taxon>
        <taxon>Micromonosporales</taxon>
        <taxon>Micromonosporaceae</taxon>
        <taxon>Paractinoplanes</taxon>
    </lineage>
</organism>
<dbReference type="SUPFAM" id="SSF46785">
    <property type="entry name" value="Winged helix' DNA-binding domain"/>
    <property type="match status" value="1"/>
</dbReference>
<reference evidence="3 4" key="1">
    <citation type="submission" date="2021-06" db="EMBL/GenBank/DDBJ databases">
        <title>Actinoplanes lichenicola sp. nov., and Actinoplanes ovalisporus sp. nov., isolated from lichen in Thailand.</title>
        <authorList>
            <person name="Saeng-In P."/>
            <person name="Kanchanasin P."/>
            <person name="Yuki M."/>
            <person name="Kudo T."/>
            <person name="Ohkuma M."/>
            <person name="Phongsopitanun W."/>
            <person name="Tanasupawat S."/>
        </authorList>
    </citation>
    <scope>NUCLEOTIDE SEQUENCE [LARGE SCALE GENOMIC DNA]</scope>
    <source>
        <strain evidence="3 4">NBRC 110975</strain>
    </source>
</reference>
<evidence type="ECO:0000259" key="2">
    <source>
        <dbReference type="Pfam" id="PF14503"/>
    </source>
</evidence>
<evidence type="ECO:0000313" key="3">
    <source>
        <dbReference type="EMBL" id="MBU2668029.1"/>
    </source>
</evidence>
<dbReference type="Gene3D" id="3.40.190.10">
    <property type="entry name" value="Periplasmic binding protein-like II"/>
    <property type="match status" value="2"/>
</dbReference>
<comment type="caution">
    <text evidence="3">The sequence shown here is derived from an EMBL/GenBank/DDBJ whole genome shotgun (WGS) entry which is preliminary data.</text>
</comment>
<evidence type="ECO:0000313" key="4">
    <source>
        <dbReference type="Proteomes" id="UP001519654"/>
    </source>
</evidence>
<sequence>MTVPAKLDVRAHLARVLLAREIGQRIPTVQELQGSTGAGTGTVVKVLRALQDTGAVTLTARGHQGTVVTSRDVGQLWNAAALGNFRMILPPQGPVEQQGILEVVQTALTGLGVAVVADFRPGARTRLEDVYHERVHATVTSAGALERHRDDLPGLTGLDLGPATFYSHGSLVVVSHATRAPRTPLRVGIDRNSYDHQRLSEAEFGDRSPSPEYVQVPFVLAPAAVLAGDIDTAVWHSMPTVIPPELAGLRLEPLVTPAAKAVCHQISPAVIVTRSLDPGVNALLRQVRPADVTRTQGRLLKSAATESYAGSLRLH</sequence>
<protein>
    <submittedName>
        <fullName evidence="3">Uncharacterized protein</fullName>
    </submittedName>
</protein>
<feature type="domain" description="Uncharacterised protein YhfZ C-terminal" evidence="2">
    <location>
        <begin position="72"/>
        <end position="308"/>
    </location>
</feature>
<dbReference type="InterPro" id="IPR036390">
    <property type="entry name" value="WH_DNA-bd_sf"/>
</dbReference>
<dbReference type="Pfam" id="PF14503">
    <property type="entry name" value="YhfZ_C"/>
    <property type="match status" value="1"/>
</dbReference>
<dbReference type="EMBL" id="JAHKKG010000010">
    <property type="protein sequence ID" value="MBU2668029.1"/>
    <property type="molecule type" value="Genomic_DNA"/>
</dbReference>
<dbReference type="InterPro" id="IPR032791">
    <property type="entry name" value="YhfZ_C"/>
</dbReference>
<dbReference type="Proteomes" id="UP001519654">
    <property type="component" value="Unassembled WGS sequence"/>
</dbReference>
<gene>
    <name evidence="3" type="ORF">KOI35_31410</name>
</gene>
<dbReference type="SUPFAM" id="SSF53850">
    <property type="entry name" value="Periplasmic binding protein-like II"/>
    <property type="match status" value="1"/>
</dbReference>
<accession>A0ABS5YZA5</accession>
<keyword evidence="4" id="KW-1185">Reference proteome</keyword>
<dbReference type="Pfam" id="PF14502">
    <property type="entry name" value="HTH_41"/>
    <property type="match status" value="1"/>
</dbReference>
<dbReference type="RefSeq" id="WP_215792279.1">
    <property type="nucleotide sequence ID" value="NZ_JAHKKG010000010.1"/>
</dbReference>
<dbReference type="InterPro" id="IPR041444">
    <property type="entry name" value="HTH_41"/>
</dbReference>
<feature type="domain" description="YhfZ helix-turn-helix" evidence="1">
    <location>
        <begin position="22"/>
        <end position="68"/>
    </location>
</feature>
<dbReference type="Gene3D" id="1.10.10.10">
    <property type="entry name" value="Winged helix-like DNA-binding domain superfamily/Winged helix DNA-binding domain"/>
    <property type="match status" value="1"/>
</dbReference>